<gene>
    <name evidence="2" type="ORF">EBB59_12895</name>
</gene>
<evidence type="ECO:0000313" key="2">
    <source>
        <dbReference type="EMBL" id="RMH87537.1"/>
    </source>
</evidence>
<evidence type="ECO:0000259" key="1">
    <source>
        <dbReference type="Pfam" id="PF00668"/>
    </source>
</evidence>
<dbReference type="Proteomes" id="UP000275012">
    <property type="component" value="Unassembled WGS sequence"/>
</dbReference>
<evidence type="ECO:0000313" key="3">
    <source>
        <dbReference type="Proteomes" id="UP000275012"/>
    </source>
</evidence>
<dbReference type="Gene3D" id="3.40.50.12780">
    <property type="entry name" value="N-terminal domain of ligase-like"/>
    <property type="match status" value="1"/>
</dbReference>
<dbReference type="SUPFAM" id="SSF52777">
    <property type="entry name" value="CoA-dependent acyltransferases"/>
    <property type="match status" value="2"/>
</dbReference>
<dbReference type="PANTHER" id="PTHR45398:SF1">
    <property type="entry name" value="ENZYME, PUTATIVE (JCVI)-RELATED"/>
    <property type="match status" value="1"/>
</dbReference>
<feature type="domain" description="Condensation" evidence="1">
    <location>
        <begin position="50"/>
        <end position="490"/>
    </location>
</feature>
<keyword evidence="3" id="KW-1185">Reference proteome</keyword>
<dbReference type="AlphaFoldDB" id="A0A3M2HMN7"/>
<dbReference type="Pfam" id="PF00668">
    <property type="entry name" value="Condensation"/>
    <property type="match status" value="1"/>
</dbReference>
<dbReference type="RefSeq" id="WP_245979326.1">
    <property type="nucleotide sequence ID" value="NZ_RFLY01000029.1"/>
</dbReference>
<dbReference type="Gene3D" id="3.30.559.10">
    <property type="entry name" value="Chloramphenicol acetyltransferase-like domain"/>
    <property type="match status" value="1"/>
</dbReference>
<dbReference type="InterPro" id="IPR042099">
    <property type="entry name" value="ANL_N_sf"/>
</dbReference>
<dbReference type="CDD" id="cd19531">
    <property type="entry name" value="LCL_NRPS-like"/>
    <property type="match status" value="1"/>
</dbReference>
<dbReference type="GO" id="GO:0003824">
    <property type="term" value="F:catalytic activity"/>
    <property type="evidence" value="ECO:0007669"/>
    <property type="project" value="InterPro"/>
</dbReference>
<accession>A0A3M2HMN7</accession>
<protein>
    <submittedName>
        <fullName evidence="2">Non-ribosomal peptide synthetase</fullName>
    </submittedName>
</protein>
<proteinExistence type="predicted"/>
<sequence>MTSQSELRAIAERAIQLPRDKQDQFLIRLDERGFDMSLLPVVPHVANDASMPLSFAQKRLYLVERTAGKALYNLASGLMLEGELDVAALGRALDMIVDRHAILRTVYRENDGVPMQIVLPHTSLALSESTLDSGDIEAQLRERLETLESTPFALDHELPLRIELYRVADRRWALLWCVHHIAFDAWSEGVLQSELVQIYTALARGNAGRLTALPVQYADYAAWEGLWRRSAGFRRQADWWAQALSGVPTTLELPFDRARPSAQAYRHTGAEARRTLPGALTRRLYALTGELIPGRETTLYTMLQTAFGWLLARYGNTDDLCMASSIANRRRAELEPLIGCLMNTLAIRHRVSSALTFRQAVINAGETITGAFEHAEVPFEHVLECLEVPRDGSRPPLCQILFVLQNVPDAGALALPGVNITPLTLEQRRARFDLSLRIAERREDDHLGLHLEYSTELFDAATIERLLEDFEALLEQVCAAPECRFEEVVLRHAAQEFPSPPPIATAPAATLLWSQPADALAVLEGDRASTYGELHAAAASLAAVLDRAGVVAGAHVAL</sequence>
<dbReference type="InterPro" id="IPR001242">
    <property type="entry name" value="Condensation_dom"/>
</dbReference>
<organism evidence="2 3">
    <name type="scientific">Solilutibacter pythonis</name>
    <dbReference type="NCBI Taxonomy" id="2483112"/>
    <lineage>
        <taxon>Bacteria</taxon>
        <taxon>Pseudomonadati</taxon>
        <taxon>Pseudomonadota</taxon>
        <taxon>Gammaproteobacteria</taxon>
        <taxon>Lysobacterales</taxon>
        <taxon>Lysobacteraceae</taxon>
        <taxon>Solilutibacter</taxon>
    </lineage>
</organism>
<comment type="caution">
    <text evidence="2">The sequence shown here is derived from an EMBL/GenBank/DDBJ whole genome shotgun (WGS) entry which is preliminary data.</text>
</comment>
<dbReference type="Gene3D" id="3.30.559.30">
    <property type="entry name" value="Nonribosomal peptide synthetase, condensation domain"/>
    <property type="match status" value="1"/>
</dbReference>
<reference evidence="2 3" key="1">
    <citation type="submission" date="2018-10" db="EMBL/GenBank/DDBJ databases">
        <title>Proposal of Lysobacter pythonis sp. nov. isolated from royal pythons (Python regius).</title>
        <authorList>
            <person name="Hans-Juergen B."/>
            <person name="Huptas C."/>
            <person name="Sandra B."/>
            <person name="Igor L."/>
            <person name="Joachim S."/>
            <person name="Siegfried S."/>
            <person name="Mareike W."/>
            <person name="Peter K."/>
        </authorList>
    </citation>
    <scope>NUCLEOTIDE SEQUENCE [LARGE SCALE GENOMIC DNA]</scope>
    <source>
        <strain evidence="2 3">4284/11</strain>
    </source>
</reference>
<dbReference type="InterPro" id="IPR023213">
    <property type="entry name" value="CAT-like_dom_sf"/>
</dbReference>
<feature type="non-terminal residue" evidence="2">
    <location>
        <position position="558"/>
    </location>
</feature>
<dbReference type="PANTHER" id="PTHR45398">
    <property type="match status" value="1"/>
</dbReference>
<name>A0A3M2HMN7_9GAMM</name>
<dbReference type="EMBL" id="RFLY01000029">
    <property type="protein sequence ID" value="RMH87537.1"/>
    <property type="molecule type" value="Genomic_DNA"/>
</dbReference>
<dbReference type="SUPFAM" id="SSF56801">
    <property type="entry name" value="Acetyl-CoA synthetase-like"/>
    <property type="match status" value="1"/>
</dbReference>